<evidence type="ECO:0000259" key="2">
    <source>
        <dbReference type="Pfam" id="PF01471"/>
    </source>
</evidence>
<evidence type="ECO:0000313" key="4">
    <source>
        <dbReference type="Proteomes" id="UP000186657"/>
    </source>
</evidence>
<feature type="domain" description="Peptidoglycan binding-like" evidence="2">
    <location>
        <begin position="89"/>
        <end position="142"/>
    </location>
</feature>
<accession>A0A1U7MXK4</accession>
<proteinExistence type="predicted"/>
<feature type="compositionally biased region" description="Polar residues" evidence="1">
    <location>
        <begin position="443"/>
        <end position="459"/>
    </location>
</feature>
<name>A0A1U7MXK4_9CYAN</name>
<gene>
    <name evidence="3" type="ORF">BJP37_04215</name>
</gene>
<comment type="caution">
    <text evidence="3">The sequence shown here is derived from an EMBL/GenBank/DDBJ whole genome shotgun (WGS) entry which is preliminary data.</text>
</comment>
<dbReference type="Gene3D" id="1.10.101.10">
    <property type="entry name" value="PGBD-like superfamily/PGBD"/>
    <property type="match status" value="1"/>
</dbReference>
<protein>
    <recommendedName>
        <fullName evidence="2">Peptidoglycan binding-like domain-containing protein</fullName>
    </recommendedName>
</protein>
<organism evidence="3 4">
    <name type="scientific">Moorena bouillonii PNG</name>
    <dbReference type="NCBI Taxonomy" id="568701"/>
    <lineage>
        <taxon>Bacteria</taxon>
        <taxon>Bacillati</taxon>
        <taxon>Cyanobacteriota</taxon>
        <taxon>Cyanophyceae</taxon>
        <taxon>Coleofasciculales</taxon>
        <taxon>Coleofasciculaceae</taxon>
        <taxon>Moorena</taxon>
    </lineage>
</organism>
<dbReference type="Proteomes" id="UP000186657">
    <property type="component" value="Unassembled WGS sequence"/>
</dbReference>
<reference evidence="3 4" key="1">
    <citation type="submission" date="2016-10" db="EMBL/GenBank/DDBJ databases">
        <title>Comparative genomics uncovers the prolific and rare metabolic potential of the cyanobacterial genus Moorea.</title>
        <authorList>
            <person name="Leao T."/>
            <person name="Castelao G."/>
            <person name="Korobeynikov A."/>
            <person name="Monroe E.A."/>
            <person name="Podell S."/>
            <person name="Glukhov E."/>
            <person name="Allen E."/>
            <person name="Gerwick W.H."/>
            <person name="Gerwick L."/>
        </authorList>
    </citation>
    <scope>NUCLEOTIDE SEQUENCE [LARGE SCALE GENOMIC DNA]</scope>
    <source>
        <strain evidence="3 4">PNG5-198</strain>
    </source>
</reference>
<dbReference type="Gene3D" id="2.60.40.60">
    <property type="entry name" value="Cadherins"/>
    <property type="match status" value="1"/>
</dbReference>
<feature type="region of interest" description="Disordered" evidence="1">
    <location>
        <begin position="547"/>
        <end position="576"/>
    </location>
</feature>
<feature type="region of interest" description="Disordered" evidence="1">
    <location>
        <begin position="435"/>
        <end position="480"/>
    </location>
</feature>
<evidence type="ECO:0000256" key="1">
    <source>
        <dbReference type="SAM" id="MobiDB-lite"/>
    </source>
</evidence>
<dbReference type="InterPro" id="IPR036365">
    <property type="entry name" value="PGBD-like_sf"/>
</dbReference>
<dbReference type="InterPro" id="IPR002477">
    <property type="entry name" value="Peptidoglycan-bd-like"/>
</dbReference>
<dbReference type="RefSeq" id="WP_075896786.1">
    <property type="nucleotide sequence ID" value="NZ_MKZS01000001.1"/>
</dbReference>
<dbReference type="SUPFAM" id="SSF47090">
    <property type="entry name" value="PGBD-like"/>
    <property type="match status" value="1"/>
</dbReference>
<evidence type="ECO:0000313" key="3">
    <source>
        <dbReference type="EMBL" id="OLT58371.1"/>
    </source>
</evidence>
<keyword evidence="4" id="KW-1185">Reference proteome</keyword>
<dbReference type="AlphaFoldDB" id="A0A1U7MXK4"/>
<dbReference type="Pfam" id="PF01471">
    <property type="entry name" value="PG_binding_1"/>
    <property type="match status" value="1"/>
</dbReference>
<feature type="compositionally biased region" description="Polar residues" evidence="1">
    <location>
        <begin position="567"/>
        <end position="576"/>
    </location>
</feature>
<dbReference type="EMBL" id="MKZS01000001">
    <property type="protein sequence ID" value="OLT58371.1"/>
    <property type="molecule type" value="Genomic_DNA"/>
</dbReference>
<dbReference type="InterPro" id="IPR036366">
    <property type="entry name" value="PGBDSf"/>
</dbReference>
<sequence>MPDPSTLLLLAYSHCKNATASLDYSDSIICTPTQEPNQSPRLGKPSKSITAPEAIAIAQNSRFSNLKTVQGRSLPGINVPPTLRLGSKGEVVTRLQTILQQLGNYQQPVDGVYGSNTFAAVSTFQQALGLNADGIVGPITWITLQQLHSEFLSATQERELIEISPNQPQTRGEGQDTIINNFISTPESALANQSVTSTPLNALSNKPLYRWLFGWAVVSLGGWGVIALQINYQRLPIRLRIGKSSTKTGQPENIVPREDIEDSESSIYSMDDLLTTISESEIDQSSTPETVSETVAIEETVDQNNQDLSLEKYGLLLFTSPVATSPNVLPIQFEDSNENKAKLNLAKSSTLFLPLDQIKFKQSPPSSGEDNLSLSAVLESYEEGLYSFPHPSISSVIQELTNSELVEVEAAKGGIKPLNNFFTDLYRLAQNASLPDQNHHQDTSTTQENVPQRSQNSDQADQRIPDQIKPGTVVGILSPTNPKTGERYTYSLIDDAGGRFMLKENKLALTEQSLINFKTDTSHTVIVRRTDSKGIYVDKSFTLRLKAENESAPPQPPVDNQKKVSTETRSLTTVSS</sequence>